<feature type="compositionally biased region" description="Polar residues" evidence="1">
    <location>
        <begin position="10"/>
        <end position="20"/>
    </location>
</feature>
<evidence type="ECO:0000313" key="2">
    <source>
        <dbReference type="EMBL" id="ORZ31849.1"/>
    </source>
</evidence>
<reference evidence="2 3" key="1">
    <citation type="submission" date="2016-07" db="EMBL/GenBank/DDBJ databases">
        <title>Pervasive Adenine N6-methylation of Active Genes in Fungi.</title>
        <authorList>
            <consortium name="DOE Joint Genome Institute"/>
            <person name="Mondo S.J."/>
            <person name="Dannebaum R.O."/>
            <person name="Kuo R.C."/>
            <person name="Labutti K."/>
            <person name="Haridas S."/>
            <person name="Kuo A."/>
            <person name="Salamov A."/>
            <person name="Ahrendt S.R."/>
            <person name="Lipzen A."/>
            <person name="Sullivan W."/>
            <person name="Andreopoulos W.B."/>
            <person name="Clum A."/>
            <person name="Lindquist E."/>
            <person name="Daum C."/>
            <person name="Ramamoorthy G.K."/>
            <person name="Gryganskyi A."/>
            <person name="Culley D."/>
            <person name="Magnuson J.K."/>
            <person name="James T.Y."/>
            <person name="O'Malley M.A."/>
            <person name="Stajich J.E."/>
            <person name="Spatafora J.W."/>
            <person name="Visel A."/>
            <person name="Grigoriev I.V."/>
        </authorList>
    </citation>
    <scope>NUCLEOTIDE SEQUENCE [LARGE SCALE GENOMIC DNA]</scope>
    <source>
        <strain evidence="2 3">PL171</strain>
    </source>
</reference>
<keyword evidence="3" id="KW-1185">Reference proteome</keyword>
<accession>A0A1Y2HBA2</accession>
<dbReference type="Proteomes" id="UP000193411">
    <property type="component" value="Unassembled WGS sequence"/>
</dbReference>
<evidence type="ECO:0000313" key="3">
    <source>
        <dbReference type="Proteomes" id="UP000193411"/>
    </source>
</evidence>
<proteinExistence type="predicted"/>
<organism evidence="2 3">
    <name type="scientific">Catenaria anguillulae PL171</name>
    <dbReference type="NCBI Taxonomy" id="765915"/>
    <lineage>
        <taxon>Eukaryota</taxon>
        <taxon>Fungi</taxon>
        <taxon>Fungi incertae sedis</taxon>
        <taxon>Blastocladiomycota</taxon>
        <taxon>Blastocladiomycetes</taxon>
        <taxon>Blastocladiales</taxon>
        <taxon>Catenariaceae</taxon>
        <taxon>Catenaria</taxon>
    </lineage>
</organism>
<evidence type="ECO:0000256" key="1">
    <source>
        <dbReference type="SAM" id="MobiDB-lite"/>
    </source>
</evidence>
<protein>
    <submittedName>
        <fullName evidence="2">Uncharacterized protein</fullName>
    </submittedName>
</protein>
<feature type="compositionally biased region" description="Polar residues" evidence="1">
    <location>
        <begin position="48"/>
        <end position="70"/>
    </location>
</feature>
<dbReference type="AlphaFoldDB" id="A0A1Y2HBA2"/>
<comment type="caution">
    <text evidence="2">The sequence shown here is derived from an EMBL/GenBank/DDBJ whole genome shotgun (WGS) entry which is preliminary data.</text>
</comment>
<sequence length="219" mass="23281">MSPIVEVATSVPTNAPVTSCQEERPEDSRPAIIEVSSSAPISSALPKETTNASSKSLITPIESAQSTKSTPPDRPPEQVSPELKKFLSDCPAGAIRCAYASHAPDPTLQTVQFDLSSIVRSLLFPSNSSTGTESNTHCRFSAFSSRHLRLGPTLPTSTTLTTCSTLSPIAHRYHGFRCASLSSARSSWLARASCTQSPRGWAGRCRTGSSQGLRKSQGC</sequence>
<feature type="region of interest" description="Disordered" evidence="1">
    <location>
        <begin position="1"/>
        <end position="80"/>
    </location>
</feature>
<gene>
    <name evidence="2" type="ORF">BCR44DRAFT_1441468</name>
</gene>
<dbReference type="EMBL" id="MCFL01000054">
    <property type="protein sequence ID" value="ORZ31849.1"/>
    <property type="molecule type" value="Genomic_DNA"/>
</dbReference>
<name>A0A1Y2HBA2_9FUNG</name>